<dbReference type="EMBL" id="KZ613828">
    <property type="protein sequence ID" value="PMD58187.1"/>
    <property type="molecule type" value="Genomic_DNA"/>
</dbReference>
<dbReference type="GO" id="GO:0043565">
    <property type="term" value="F:sequence-specific DNA binding"/>
    <property type="evidence" value="ECO:0007669"/>
    <property type="project" value="TreeGrafter"/>
</dbReference>
<keyword evidence="5" id="KW-0804">Transcription</keyword>
<organism evidence="10 11">
    <name type="scientific">Hyaloscypha bicolor E</name>
    <dbReference type="NCBI Taxonomy" id="1095630"/>
    <lineage>
        <taxon>Eukaryota</taxon>
        <taxon>Fungi</taxon>
        <taxon>Dikarya</taxon>
        <taxon>Ascomycota</taxon>
        <taxon>Pezizomycotina</taxon>
        <taxon>Leotiomycetes</taxon>
        <taxon>Helotiales</taxon>
        <taxon>Hyaloscyphaceae</taxon>
        <taxon>Hyaloscypha</taxon>
        <taxon>Hyaloscypha bicolor</taxon>
    </lineage>
</organism>
<evidence type="ECO:0000256" key="8">
    <source>
        <dbReference type="SAM" id="Phobius"/>
    </source>
</evidence>
<dbReference type="PANTHER" id="PTHR47540">
    <property type="entry name" value="THIAMINE REPRESSIBLE GENES REGULATORY PROTEIN THI5"/>
    <property type="match status" value="1"/>
</dbReference>
<evidence type="ECO:0000256" key="2">
    <source>
        <dbReference type="ARBA" id="ARBA00022833"/>
    </source>
</evidence>
<keyword evidence="2" id="KW-0862">Zinc</keyword>
<keyword evidence="8" id="KW-0812">Transmembrane</keyword>
<dbReference type="SMART" id="SM00906">
    <property type="entry name" value="Fungal_trans"/>
    <property type="match status" value="1"/>
</dbReference>
<dbReference type="GO" id="GO:0008270">
    <property type="term" value="F:zinc ion binding"/>
    <property type="evidence" value="ECO:0007669"/>
    <property type="project" value="InterPro"/>
</dbReference>
<dbReference type="Pfam" id="PF04082">
    <property type="entry name" value="Fungal_trans"/>
    <property type="match status" value="1"/>
</dbReference>
<dbReference type="FunCoup" id="A0A2J6T581">
    <property type="interactions" value="259"/>
</dbReference>
<name>A0A2J6T581_9HELO</name>
<evidence type="ECO:0000256" key="5">
    <source>
        <dbReference type="ARBA" id="ARBA00023163"/>
    </source>
</evidence>
<evidence type="ECO:0000256" key="7">
    <source>
        <dbReference type="SAM" id="MobiDB-lite"/>
    </source>
</evidence>
<dbReference type="Proteomes" id="UP000235371">
    <property type="component" value="Unassembled WGS sequence"/>
</dbReference>
<dbReference type="InterPro" id="IPR051711">
    <property type="entry name" value="Stress_Response_Reg"/>
</dbReference>
<dbReference type="GO" id="GO:0045944">
    <property type="term" value="P:positive regulation of transcription by RNA polymerase II"/>
    <property type="evidence" value="ECO:0007669"/>
    <property type="project" value="TreeGrafter"/>
</dbReference>
<feature type="domain" description="Xylanolytic transcriptional activator regulatory" evidence="9">
    <location>
        <begin position="211"/>
        <end position="283"/>
    </location>
</feature>
<gene>
    <name evidence="10" type="ORF">K444DRAFT_592079</name>
</gene>
<dbReference type="InterPro" id="IPR007219">
    <property type="entry name" value="XnlR_reg_dom"/>
</dbReference>
<feature type="region of interest" description="Disordered" evidence="7">
    <location>
        <begin position="518"/>
        <end position="595"/>
    </location>
</feature>
<feature type="transmembrane region" description="Helical" evidence="8">
    <location>
        <begin position="441"/>
        <end position="465"/>
    </location>
</feature>
<evidence type="ECO:0000256" key="3">
    <source>
        <dbReference type="ARBA" id="ARBA00023015"/>
    </source>
</evidence>
<dbReference type="AlphaFoldDB" id="A0A2J6T581"/>
<dbReference type="CDD" id="cd12148">
    <property type="entry name" value="fungal_TF_MHR"/>
    <property type="match status" value="1"/>
</dbReference>
<dbReference type="InParanoid" id="A0A2J6T581"/>
<keyword evidence="3" id="KW-0805">Transcription regulation</keyword>
<dbReference type="GO" id="GO:0006351">
    <property type="term" value="P:DNA-templated transcription"/>
    <property type="evidence" value="ECO:0007669"/>
    <property type="project" value="InterPro"/>
</dbReference>
<dbReference type="RefSeq" id="XP_024735091.1">
    <property type="nucleotide sequence ID" value="XM_024878221.1"/>
</dbReference>
<feature type="compositionally biased region" description="Polar residues" evidence="7">
    <location>
        <begin position="611"/>
        <end position="627"/>
    </location>
</feature>
<dbReference type="GO" id="GO:0005634">
    <property type="term" value="C:nucleus"/>
    <property type="evidence" value="ECO:0007669"/>
    <property type="project" value="UniProtKB-SubCell"/>
</dbReference>
<proteinExistence type="predicted"/>
<keyword evidence="4" id="KW-0238">DNA-binding</keyword>
<evidence type="ECO:0000313" key="11">
    <source>
        <dbReference type="Proteomes" id="UP000235371"/>
    </source>
</evidence>
<evidence type="ECO:0000256" key="6">
    <source>
        <dbReference type="ARBA" id="ARBA00023242"/>
    </source>
</evidence>
<dbReference type="OrthoDB" id="422427at2759"/>
<protein>
    <recommendedName>
        <fullName evidence="9">Xylanolytic transcriptional activator regulatory domain-containing protein</fullName>
    </recommendedName>
</protein>
<dbReference type="PANTHER" id="PTHR47540:SF1">
    <property type="entry name" value="ACTIVATOR OF STRESS GENES 1-RELATED"/>
    <property type="match status" value="1"/>
</dbReference>
<accession>A0A2J6T581</accession>
<sequence>MIESTGQLDLDEAGYWDFHGGSSGTVFIKRMREQFGGLLGNDHSAPLFPRIPRPPLVTSMFDSPRSSTDSPYDAGLPNTMDLPSRETAKVLCNDSLERACSLLRFVHQPTFYEMVDKIFDTPPENFGDSENRFLPLLYVVLALGCMFHTEPGEDPNGPVQNTYKAGIDQGVKYFRAARQMMDITDCRDLTSLQAIVFMILFLQASANLSTCYSHIGIALRSALRMGLHRNLAGNFNPIERETRRRVFWIIRKMDTYVSALLGFPIMLSYDDIDQELPIEVDDEYITKDAVLPMPPGKTSLLYAASNAHTRLMATLSKVIKYIYPTKGLEQSVQGASKSSYVISHAKIREIEKDLADWLDKLSPDLRPGGDGTPEVLRVQQLLRLSYAHVQMMLYRPFLHYVSSKQCVGKTIDERSYACAAACVSVSRNIIHITTEMKRRGLLVGAFWFTMYTTFFSIISLVYFVLENLDKPGSEEILADVIDGKAALNGLAMRSQAADRCSTALKSLFDQLPARLKEGRRATAVVQPQKKRAAPSPGKSRDTQNSPEVAQRTPGSAPVIGMLPRATTFPVPAPIQTGNVQRASMDGNRFQTNTLSNPNLRQSFHELMSPADLSSTGTPDSTTAANSLQQSPFPQQPFHINTAIPDLNAMMFPSADPFAYPNQPLMEFDNVKQENVGMRNGPQGQRMYLSNGANGPGLYDDLEGQLFGPLPPYLMQGQPNYDLQGQMDPSSSMMGGLNPQEMMYQPGVTANGEMTGNFDGIFSGDGDEWGSMLTSDQRYR</sequence>
<evidence type="ECO:0000313" key="10">
    <source>
        <dbReference type="EMBL" id="PMD58187.1"/>
    </source>
</evidence>
<comment type="subcellular location">
    <subcellularLocation>
        <location evidence="1">Nucleus</location>
    </subcellularLocation>
</comment>
<feature type="region of interest" description="Disordered" evidence="7">
    <location>
        <begin position="609"/>
        <end position="635"/>
    </location>
</feature>
<feature type="transmembrane region" description="Helical" evidence="8">
    <location>
        <begin position="194"/>
        <end position="219"/>
    </location>
</feature>
<evidence type="ECO:0000256" key="1">
    <source>
        <dbReference type="ARBA" id="ARBA00004123"/>
    </source>
</evidence>
<dbReference type="STRING" id="1095630.A0A2J6T581"/>
<evidence type="ECO:0000256" key="4">
    <source>
        <dbReference type="ARBA" id="ARBA00023125"/>
    </source>
</evidence>
<reference evidence="10 11" key="1">
    <citation type="submission" date="2016-04" db="EMBL/GenBank/DDBJ databases">
        <title>A degradative enzymes factory behind the ericoid mycorrhizal symbiosis.</title>
        <authorList>
            <consortium name="DOE Joint Genome Institute"/>
            <person name="Martino E."/>
            <person name="Morin E."/>
            <person name="Grelet G."/>
            <person name="Kuo A."/>
            <person name="Kohler A."/>
            <person name="Daghino S."/>
            <person name="Barry K."/>
            <person name="Choi C."/>
            <person name="Cichocki N."/>
            <person name="Clum A."/>
            <person name="Copeland A."/>
            <person name="Hainaut M."/>
            <person name="Haridas S."/>
            <person name="Labutti K."/>
            <person name="Lindquist E."/>
            <person name="Lipzen A."/>
            <person name="Khouja H.-R."/>
            <person name="Murat C."/>
            <person name="Ohm R."/>
            <person name="Olson A."/>
            <person name="Spatafora J."/>
            <person name="Veneault-Fourrey C."/>
            <person name="Henrissat B."/>
            <person name="Grigoriev I."/>
            <person name="Martin F."/>
            <person name="Perotto S."/>
        </authorList>
    </citation>
    <scope>NUCLEOTIDE SEQUENCE [LARGE SCALE GENOMIC DNA]</scope>
    <source>
        <strain evidence="10 11">E</strain>
    </source>
</reference>
<dbReference type="GeneID" id="36586298"/>
<keyword evidence="6" id="KW-0539">Nucleus</keyword>
<keyword evidence="8" id="KW-1133">Transmembrane helix</keyword>
<evidence type="ECO:0000259" key="9">
    <source>
        <dbReference type="SMART" id="SM00906"/>
    </source>
</evidence>
<keyword evidence="8" id="KW-0472">Membrane</keyword>
<keyword evidence="11" id="KW-1185">Reference proteome</keyword>